<organism evidence="1 2">
    <name type="scientific">Candidatus Nitrospira nitrificans</name>
    <dbReference type="NCBI Taxonomy" id="1742973"/>
    <lineage>
        <taxon>Bacteria</taxon>
        <taxon>Pseudomonadati</taxon>
        <taxon>Nitrospirota</taxon>
        <taxon>Nitrospiria</taxon>
        <taxon>Nitrospirales</taxon>
        <taxon>Nitrospiraceae</taxon>
        <taxon>Nitrospira</taxon>
    </lineage>
</organism>
<dbReference type="EMBL" id="CZPZ01000001">
    <property type="protein sequence ID" value="CUS31351.1"/>
    <property type="molecule type" value="Genomic_DNA"/>
</dbReference>
<evidence type="ECO:0000313" key="1">
    <source>
        <dbReference type="EMBL" id="CUS31351.1"/>
    </source>
</evidence>
<protein>
    <submittedName>
        <fullName evidence="1">Uncharacterized protein</fullName>
    </submittedName>
</protein>
<sequence>MIKISNNTLEVVKGLLSFFKGNTMLLLVEDVFLLIPFKLGLGTSQCHIVIWDHTTLRLFL</sequence>
<evidence type="ECO:0000313" key="2">
    <source>
        <dbReference type="Proteomes" id="UP000198736"/>
    </source>
</evidence>
<dbReference type="Proteomes" id="UP000198736">
    <property type="component" value="Unassembled WGS sequence"/>
</dbReference>
<name>A0A0S4L1D9_9BACT</name>
<gene>
    <name evidence="1" type="ORF">COMA2_10057</name>
</gene>
<accession>A0A0S4L1D9</accession>
<proteinExistence type="predicted"/>
<reference evidence="2" key="1">
    <citation type="submission" date="2015-10" db="EMBL/GenBank/DDBJ databases">
        <authorList>
            <person name="Luecker S."/>
            <person name="Luecker S."/>
        </authorList>
    </citation>
    <scope>NUCLEOTIDE SEQUENCE [LARGE SCALE GENOMIC DNA]</scope>
</reference>
<dbReference type="AlphaFoldDB" id="A0A0S4L1D9"/>
<keyword evidence="2" id="KW-1185">Reference proteome</keyword>